<evidence type="ECO:0000313" key="3">
    <source>
        <dbReference type="Proteomes" id="UP000711407"/>
    </source>
</evidence>
<protein>
    <submittedName>
        <fullName evidence="2">IS200/IS605 family transposase</fullName>
    </submittedName>
</protein>
<dbReference type="EMBL" id="DYXT01000011">
    <property type="protein sequence ID" value="HJE38423.1"/>
    <property type="molecule type" value="Genomic_DNA"/>
</dbReference>
<gene>
    <name evidence="2" type="primary">tnpA</name>
    <name evidence="2" type="ORF">K8V47_01475</name>
</gene>
<sequence length="130" mass="15110">MANTYAQIYIHIVFAVKFRDAMLHDDWRDDLIKYIAGIIRNNGQKLIKGGGWRDHVHLLISCNTSVNIANLVKDIKIHTNKWIQPKHKCRFSWQDGYAAISISQSHVDPLCQYIENQPQHHAKVTMVDEF</sequence>
<dbReference type="PANTHER" id="PTHR33360">
    <property type="entry name" value="TRANSPOSASE FOR INSERTION SEQUENCE ELEMENT IS200"/>
    <property type="match status" value="1"/>
</dbReference>
<name>A0A921E6W9_9BACT</name>
<proteinExistence type="predicted"/>
<comment type="caution">
    <text evidence="2">The sequence shown here is derived from an EMBL/GenBank/DDBJ whole genome shotgun (WGS) entry which is preliminary data.</text>
</comment>
<evidence type="ECO:0000259" key="1">
    <source>
        <dbReference type="SMART" id="SM01321"/>
    </source>
</evidence>
<dbReference type="GO" id="GO:0006313">
    <property type="term" value="P:DNA transposition"/>
    <property type="evidence" value="ECO:0007669"/>
    <property type="project" value="InterPro"/>
</dbReference>
<evidence type="ECO:0000313" key="2">
    <source>
        <dbReference type="EMBL" id="HJE38423.1"/>
    </source>
</evidence>
<dbReference type="GO" id="GO:0004803">
    <property type="term" value="F:transposase activity"/>
    <property type="evidence" value="ECO:0007669"/>
    <property type="project" value="InterPro"/>
</dbReference>
<reference evidence="2" key="2">
    <citation type="submission" date="2021-09" db="EMBL/GenBank/DDBJ databases">
        <authorList>
            <person name="Gilroy R."/>
        </authorList>
    </citation>
    <scope>NUCLEOTIDE SEQUENCE</scope>
    <source>
        <strain evidence="2">4100</strain>
    </source>
</reference>
<dbReference type="Proteomes" id="UP000711407">
    <property type="component" value="Unassembled WGS sequence"/>
</dbReference>
<dbReference type="PANTHER" id="PTHR33360:SF2">
    <property type="entry name" value="TRANSPOSASE FOR INSERTION SEQUENCE ELEMENT IS200"/>
    <property type="match status" value="1"/>
</dbReference>
<dbReference type="InterPro" id="IPR002686">
    <property type="entry name" value="Transposase_17"/>
</dbReference>
<dbReference type="NCBIfam" id="NF033573">
    <property type="entry name" value="transpos_IS200"/>
    <property type="match status" value="1"/>
</dbReference>
<dbReference type="Gene3D" id="3.30.70.1290">
    <property type="entry name" value="Transposase IS200-like"/>
    <property type="match status" value="1"/>
</dbReference>
<dbReference type="SUPFAM" id="SSF143422">
    <property type="entry name" value="Transposase IS200-like"/>
    <property type="match status" value="1"/>
</dbReference>
<feature type="non-terminal residue" evidence="2">
    <location>
        <position position="130"/>
    </location>
</feature>
<dbReference type="InterPro" id="IPR036515">
    <property type="entry name" value="Transposase_17_sf"/>
</dbReference>
<feature type="domain" description="Transposase IS200-like" evidence="1">
    <location>
        <begin position="5"/>
        <end position="117"/>
    </location>
</feature>
<dbReference type="AlphaFoldDB" id="A0A921E6W9"/>
<reference evidence="2" key="1">
    <citation type="journal article" date="2021" name="PeerJ">
        <title>Extensive microbial diversity within the chicken gut microbiome revealed by metagenomics and culture.</title>
        <authorList>
            <person name="Gilroy R."/>
            <person name="Ravi A."/>
            <person name="Getino M."/>
            <person name="Pursley I."/>
            <person name="Horton D.L."/>
            <person name="Alikhan N.F."/>
            <person name="Baker D."/>
            <person name="Gharbi K."/>
            <person name="Hall N."/>
            <person name="Watson M."/>
            <person name="Adriaenssens E.M."/>
            <person name="Foster-Nyarko E."/>
            <person name="Jarju S."/>
            <person name="Secka A."/>
            <person name="Antonio M."/>
            <person name="Oren A."/>
            <person name="Chaudhuri R.R."/>
            <person name="La Ragione R."/>
            <person name="Hildebrand F."/>
            <person name="Pallen M.J."/>
        </authorList>
    </citation>
    <scope>NUCLEOTIDE SEQUENCE</scope>
    <source>
        <strain evidence="2">4100</strain>
    </source>
</reference>
<accession>A0A921E6W9</accession>
<organism evidence="2 3">
    <name type="scientific">Candidatus Amulumruptor caecigallinarius</name>
    <dbReference type="NCBI Taxonomy" id="2109911"/>
    <lineage>
        <taxon>Bacteria</taxon>
        <taxon>Pseudomonadati</taxon>
        <taxon>Bacteroidota</taxon>
        <taxon>Bacteroidia</taxon>
        <taxon>Bacteroidales</taxon>
        <taxon>Muribaculaceae</taxon>
        <taxon>Candidatus Amulumruptor</taxon>
    </lineage>
</organism>
<dbReference type="SMART" id="SM01321">
    <property type="entry name" value="Y1_Tnp"/>
    <property type="match status" value="1"/>
</dbReference>
<dbReference type="Pfam" id="PF01797">
    <property type="entry name" value="Y1_Tnp"/>
    <property type="match status" value="1"/>
</dbReference>
<dbReference type="GO" id="GO:0003677">
    <property type="term" value="F:DNA binding"/>
    <property type="evidence" value="ECO:0007669"/>
    <property type="project" value="InterPro"/>
</dbReference>